<evidence type="ECO:0000313" key="1">
    <source>
        <dbReference type="EMBL" id="KAE9633510.1"/>
    </source>
</evidence>
<dbReference type="Proteomes" id="UP000483018">
    <property type="component" value="Unassembled WGS sequence"/>
</dbReference>
<gene>
    <name evidence="1" type="ORF">GND95_09315</name>
</gene>
<evidence type="ECO:0000313" key="2">
    <source>
        <dbReference type="Proteomes" id="UP000483018"/>
    </source>
</evidence>
<accession>A0A7C8HE63</accession>
<organism evidence="1 2">
    <name type="scientific">Defluviitalea raffinosedens</name>
    <dbReference type="NCBI Taxonomy" id="1450156"/>
    <lineage>
        <taxon>Bacteria</taxon>
        <taxon>Bacillati</taxon>
        <taxon>Bacillota</taxon>
        <taxon>Clostridia</taxon>
        <taxon>Lachnospirales</taxon>
        <taxon>Defluviitaleaceae</taxon>
        <taxon>Defluviitalea</taxon>
    </lineage>
</organism>
<dbReference type="EMBL" id="WSLF01000008">
    <property type="protein sequence ID" value="KAE9633510.1"/>
    <property type="molecule type" value="Genomic_DNA"/>
</dbReference>
<dbReference type="OrthoDB" id="1954999at2"/>
<proteinExistence type="predicted"/>
<protein>
    <submittedName>
        <fullName evidence="1">Uncharacterized protein</fullName>
    </submittedName>
</protein>
<comment type="caution">
    <text evidence="1">The sequence shown here is derived from an EMBL/GenBank/DDBJ whole genome shotgun (WGS) entry which is preliminary data.</text>
</comment>
<reference evidence="1 2" key="1">
    <citation type="submission" date="2019-12" db="EMBL/GenBank/DDBJ databases">
        <title>Defluviitalea raffinosedens, isolated from a biogas fermenter, genome sequencing and characterization.</title>
        <authorList>
            <person name="Rettenmaier R."/>
            <person name="Schneider M."/>
            <person name="Neuhaus K."/>
            <person name="Liebl W."/>
            <person name="Zverlov V."/>
        </authorList>
    </citation>
    <scope>NUCLEOTIDE SEQUENCE [LARGE SCALE GENOMIC DNA]</scope>
    <source>
        <strain evidence="1 2">249c-K6</strain>
    </source>
</reference>
<name>A0A7C8HE63_9FIRM</name>
<sequence>MSEELLLAAEAALLKAQIPFDVSYSIGSQRLAPSAQLVVYITPIWNMTFVFEFGPGDSTYGGK</sequence>
<keyword evidence="2" id="KW-1185">Reference proteome</keyword>
<dbReference type="AlphaFoldDB" id="A0A7C8HE63"/>